<keyword evidence="1" id="KW-1133">Transmembrane helix</keyword>
<feature type="transmembrane region" description="Helical" evidence="1">
    <location>
        <begin position="12"/>
        <end position="32"/>
    </location>
</feature>
<name>A0ABT1RY48_9FIRM</name>
<proteinExistence type="predicted"/>
<dbReference type="RefSeq" id="WP_066860969.1">
    <property type="nucleotide sequence ID" value="NZ_CABKVV010000010.1"/>
</dbReference>
<feature type="transmembrane region" description="Helical" evidence="1">
    <location>
        <begin position="38"/>
        <end position="56"/>
    </location>
</feature>
<evidence type="ECO:0000313" key="3">
    <source>
        <dbReference type="Proteomes" id="UP001524473"/>
    </source>
</evidence>
<gene>
    <name evidence="2" type="ORF">NE695_06790</name>
</gene>
<reference evidence="2 3" key="1">
    <citation type="submission" date="2022-06" db="EMBL/GenBank/DDBJ databases">
        <title>Isolation of gut microbiota from human fecal samples.</title>
        <authorList>
            <person name="Pamer E.G."/>
            <person name="Barat B."/>
            <person name="Waligurski E."/>
            <person name="Medina S."/>
            <person name="Paddock L."/>
            <person name="Mostad J."/>
        </authorList>
    </citation>
    <scope>NUCLEOTIDE SEQUENCE [LARGE SCALE GENOMIC DNA]</scope>
    <source>
        <strain evidence="2 3">DFI.9.73</strain>
    </source>
</reference>
<dbReference type="EMBL" id="JANFZH010000012">
    <property type="protein sequence ID" value="MCQ4839616.1"/>
    <property type="molecule type" value="Genomic_DNA"/>
</dbReference>
<feature type="transmembrane region" description="Helical" evidence="1">
    <location>
        <begin position="63"/>
        <end position="90"/>
    </location>
</feature>
<organism evidence="2 3">
    <name type="scientific">Neglectibacter timonensis</name>
    <dbReference type="NCBI Taxonomy" id="1776382"/>
    <lineage>
        <taxon>Bacteria</taxon>
        <taxon>Bacillati</taxon>
        <taxon>Bacillota</taxon>
        <taxon>Clostridia</taxon>
        <taxon>Eubacteriales</taxon>
        <taxon>Oscillospiraceae</taxon>
        <taxon>Neglectibacter</taxon>
    </lineage>
</organism>
<accession>A0ABT1RY48</accession>
<protein>
    <submittedName>
        <fullName evidence="2">ECF transporter S component</fullName>
    </submittedName>
</protein>
<keyword evidence="1" id="KW-0472">Membrane</keyword>
<feature type="transmembrane region" description="Helical" evidence="1">
    <location>
        <begin position="182"/>
        <end position="209"/>
    </location>
</feature>
<keyword evidence="3" id="KW-1185">Reference proteome</keyword>
<dbReference type="Gene3D" id="1.10.1760.20">
    <property type="match status" value="1"/>
</dbReference>
<evidence type="ECO:0000256" key="1">
    <source>
        <dbReference type="SAM" id="Phobius"/>
    </source>
</evidence>
<dbReference type="Proteomes" id="UP001524473">
    <property type="component" value="Unassembled WGS sequence"/>
</dbReference>
<dbReference type="GeneID" id="90531344"/>
<evidence type="ECO:0000313" key="2">
    <source>
        <dbReference type="EMBL" id="MCQ4839616.1"/>
    </source>
</evidence>
<dbReference type="Pfam" id="PF12822">
    <property type="entry name" value="ECF_trnsprt"/>
    <property type="match status" value="1"/>
</dbReference>
<feature type="transmembrane region" description="Helical" evidence="1">
    <location>
        <begin position="137"/>
        <end position="170"/>
    </location>
</feature>
<comment type="caution">
    <text evidence="2">The sequence shown here is derived from an EMBL/GenBank/DDBJ whole genome shotgun (WGS) entry which is preliminary data.</text>
</comment>
<feature type="transmembrane region" description="Helical" evidence="1">
    <location>
        <begin position="102"/>
        <end position="125"/>
    </location>
</feature>
<sequence length="226" mass="22859">MKTQASPTHSARELVLTSLFTAVILLMAFTPLGLIDLPIIKATILHVPVIIGSVLLGPKKGAFFGFLFGLTSLVKNTMAPSLLSFAFSPFVPLPGTASGSPWALVICFAPRILVGIVPYFAAAGVQKLFGSSSLSRTISYALAGAFGAVVNTGLVMGLMGTVLSGAFAAAQGISHDLVSGAILGIVLANGVPETIAAVALTTAICLAVTKAAGFCGAGRAGKERVS</sequence>
<dbReference type="InterPro" id="IPR024529">
    <property type="entry name" value="ECF_trnsprt_substrate-spec"/>
</dbReference>
<keyword evidence="1" id="KW-0812">Transmembrane</keyword>